<dbReference type="InterPro" id="IPR019447">
    <property type="entry name" value="DNA/RNA-bd_Kin17_WH-like_dom"/>
</dbReference>
<comment type="caution">
    <text evidence="8">The sequence shown here is derived from an EMBL/GenBank/DDBJ whole genome shotgun (WGS) entry which is preliminary data.</text>
</comment>
<dbReference type="InterPro" id="IPR037321">
    <property type="entry name" value="KIN17-like"/>
</dbReference>
<dbReference type="InterPro" id="IPR014722">
    <property type="entry name" value="Rib_uL2_dom2"/>
</dbReference>
<sequence>MGKEKGGFLTPKAIANRIKSKGLQKLRWFCQMCQKQCRDENGFKCHLMSEAHQRQLLLFADNPDKYIDTYSQEFEDMFLELLRRRFGTKRVGANIVYQEYIADKEHTHMNATQWETLTEFIKWLGREGKAMVDQTEKGWFIQYIDRDPEAIRKQEAAQRKEKMDLDDEEKAARFIQKQIERVSGQAKDTSVQYTELQRESDAEKVTFSLGAAPSTAAPKITTGPSGLSLAVKRKGPAVEDDGKMKRPATSSSKTKQAKQKISVLEEIMQVEEAKKEMKNRKDFWLHTNIVVKIITKKLGEKYYKKKAVVKMVEQLYVAIVKMVDGGDKLRVDQAHLETVIPAIGKRVLVVNGAYRGSEAVLTAVDEKHFCCSIKIETVSTR</sequence>
<evidence type="ECO:0000256" key="4">
    <source>
        <dbReference type="ARBA" id="ARBA00022833"/>
    </source>
</evidence>
<organism evidence="8 9">
    <name type="scientific">Ridgeia piscesae</name>
    <name type="common">Tubeworm</name>
    <dbReference type="NCBI Taxonomy" id="27915"/>
    <lineage>
        <taxon>Eukaryota</taxon>
        <taxon>Metazoa</taxon>
        <taxon>Spiralia</taxon>
        <taxon>Lophotrochozoa</taxon>
        <taxon>Annelida</taxon>
        <taxon>Polychaeta</taxon>
        <taxon>Sedentaria</taxon>
        <taxon>Canalipalpata</taxon>
        <taxon>Sabellida</taxon>
        <taxon>Siboglinidae</taxon>
        <taxon>Ridgeia</taxon>
    </lineage>
</organism>
<protein>
    <recommendedName>
        <fullName evidence="7">DNA/RNA-binding protein Kin17 WH-like domain-containing protein</fullName>
    </recommendedName>
</protein>
<evidence type="ECO:0000256" key="5">
    <source>
        <dbReference type="SAM" id="Coils"/>
    </source>
</evidence>
<dbReference type="PANTHER" id="PTHR12805:SF0">
    <property type="entry name" value="DNA_RNA-BINDING PROTEIN KIN17"/>
    <property type="match status" value="1"/>
</dbReference>
<dbReference type="SUPFAM" id="SSF57667">
    <property type="entry name" value="beta-beta-alpha zinc fingers"/>
    <property type="match status" value="1"/>
</dbReference>
<dbReference type="EMBL" id="JAODUO010000027">
    <property type="protein sequence ID" value="KAK2192597.1"/>
    <property type="molecule type" value="Genomic_DNA"/>
</dbReference>
<dbReference type="InterPro" id="IPR038254">
    <property type="entry name" value="KIN17_WH-like_sf"/>
</dbReference>
<keyword evidence="3" id="KW-0863">Zinc-finger</keyword>
<evidence type="ECO:0000256" key="3">
    <source>
        <dbReference type="ARBA" id="ARBA00022771"/>
    </source>
</evidence>
<dbReference type="GO" id="GO:0008270">
    <property type="term" value="F:zinc ion binding"/>
    <property type="evidence" value="ECO:0007669"/>
    <property type="project" value="UniProtKB-KW"/>
</dbReference>
<dbReference type="Pfam" id="PF10357">
    <property type="entry name" value="WH_KIN17"/>
    <property type="match status" value="1"/>
</dbReference>
<keyword evidence="5" id="KW-0175">Coiled coil</keyword>
<dbReference type="GO" id="GO:0005634">
    <property type="term" value="C:nucleus"/>
    <property type="evidence" value="ECO:0007669"/>
    <property type="project" value="TreeGrafter"/>
</dbReference>
<dbReference type="InterPro" id="IPR041330">
    <property type="entry name" value="KN17_SH3"/>
</dbReference>
<feature type="region of interest" description="Disordered" evidence="6">
    <location>
        <begin position="233"/>
        <end position="256"/>
    </location>
</feature>
<dbReference type="FunFam" id="2.30.30.30:FF:000021">
    <property type="entry name" value="DNA/RNA-binding protein KIN17, putative"/>
    <property type="match status" value="1"/>
</dbReference>
<feature type="domain" description="DNA/RNA-binding protein Kin17 WH-like" evidence="7">
    <location>
        <begin position="54"/>
        <end position="180"/>
    </location>
</feature>
<dbReference type="InterPro" id="IPR056767">
    <property type="entry name" value="C2H2-Znf_KIN17"/>
</dbReference>
<dbReference type="InterPro" id="IPR041995">
    <property type="entry name" value="KOW_KIN17"/>
</dbReference>
<keyword evidence="2" id="KW-0479">Metal-binding</keyword>
<evidence type="ECO:0000313" key="9">
    <source>
        <dbReference type="Proteomes" id="UP001209878"/>
    </source>
</evidence>
<dbReference type="PANTHER" id="PTHR12805">
    <property type="entry name" value="KIN17 KIN, ANTIGENIC DETERMINANT OF RECA PROTEIN HOMOLOG"/>
    <property type="match status" value="1"/>
</dbReference>
<evidence type="ECO:0000256" key="6">
    <source>
        <dbReference type="SAM" id="MobiDB-lite"/>
    </source>
</evidence>
<dbReference type="FunFam" id="1.10.10.2030:FF:000001">
    <property type="entry name" value="DNA/RNA-binding protein KIN17, putative"/>
    <property type="match status" value="1"/>
</dbReference>
<evidence type="ECO:0000256" key="1">
    <source>
        <dbReference type="ARBA" id="ARBA00008517"/>
    </source>
</evidence>
<dbReference type="Gene3D" id="2.30.30.140">
    <property type="match status" value="1"/>
</dbReference>
<dbReference type="GO" id="GO:0006974">
    <property type="term" value="P:DNA damage response"/>
    <property type="evidence" value="ECO:0007669"/>
    <property type="project" value="TreeGrafter"/>
</dbReference>
<dbReference type="SMART" id="SM01253">
    <property type="entry name" value="Kin17_mid"/>
    <property type="match status" value="1"/>
</dbReference>
<dbReference type="Gene3D" id="1.10.10.2030">
    <property type="entry name" value="DNA/RNA-binding protein Kin17, conserved domain"/>
    <property type="match status" value="1"/>
</dbReference>
<evidence type="ECO:0000313" key="8">
    <source>
        <dbReference type="EMBL" id="KAK2192597.1"/>
    </source>
</evidence>
<gene>
    <name evidence="8" type="ORF">NP493_26g05047</name>
</gene>
<dbReference type="Pfam" id="PF25092">
    <property type="entry name" value="SH3_KIN17_C"/>
    <property type="match status" value="1"/>
</dbReference>
<keyword evidence="9" id="KW-1185">Reference proteome</keyword>
<dbReference type="AlphaFoldDB" id="A0AAD9UKH4"/>
<evidence type="ECO:0000259" key="7">
    <source>
        <dbReference type="SMART" id="SM01253"/>
    </source>
</evidence>
<dbReference type="InterPro" id="IPR036236">
    <property type="entry name" value="Znf_C2H2_sf"/>
</dbReference>
<feature type="coiled-coil region" evidence="5">
    <location>
        <begin position="165"/>
        <end position="199"/>
    </location>
</feature>
<dbReference type="Proteomes" id="UP001209878">
    <property type="component" value="Unassembled WGS sequence"/>
</dbReference>
<dbReference type="Pfam" id="PF25095">
    <property type="entry name" value="C2H2-zf_KIN17"/>
    <property type="match status" value="1"/>
</dbReference>
<comment type="similarity">
    <text evidence="1">Belongs to the KIN17 family.</text>
</comment>
<dbReference type="Gene3D" id="2.30.30.30">
    <property type="match status" value="1"/>
</dbReference>
<dbReference type="Pfam" id="PF18131">
    <property type="entry name" value="KN17_SH3"/>
    <property type="match status" value="1"/>
</dbReference>
<proteinExistence type="inferred from homology"/>
<reference evidence="8" key="1">
    <citation type="journal article" date="2023" name="Mol. Biol. Evol.">
        <title>Third-Generation Sequencing Reveals the Adaptive Role of the Epigenome in Three Deep-Sea Polychaetes.</title>
        <authorList>
            <person name="Perez M."/>
            <person name="Aroh O."/>
            <person name="Sun Y."/>
            <person name="Lan Y."/>
            <person name="Juniper S.K."/>
            <person name="Young C.R."/>
            <person name="Angers B."/>
            <person name="Qian P.Y."/>
        </authorList>
    </citation>
    <scope>NUCLEOTIDE SEQUENCE</scope>
    <source>
        <strain evidence="8">R07B-5</strain>
    </source>
</reference>
<keyword evidence="4" id="KW-0862">Zinc</keyword>
<dbReference type="GO" id="GO:0003690">
    <property type="term" value="F:double-stranded DNA binding"/>
    <property type="evidence" value="ECO:0007669"/>
    <property type="project" value="TreeGrafter"/>
</dbReference>
<name>A0AAD9UKH4_RIDPI</name>
<evidence type="ECO:0000256" key="2">
    <source>
        <dbReference type="ARBA" id="ARBA00022723"/>
    </source>
</evidence>
<dbReference type="GO" id="GO:0006260">
    <property type="term" value="P:DNA replication"/>
    <property type="evidence" value="ECO:0007669"/>
    <property type="project" value="TreeGrafter"/>
</dbReference>
<accession>A0AAD9UKH4</accession>